<dbReference type="Proteomes" id="UP000011547">
    <property type="component" value="Chromosome"/>
</dbReference>
<dbReference type="InterPro" id="IPR004610">
    <property type="entry name" value="RecJ"/>
</dbReference>
<evidence type="ECO:0000256" key="2">
    <source>
        <dbReference type="ARBA" id="ARBA00019841"/>
    </source>
</evidence>
<evidence type="ECO:0000256" key="4">
    <source>
        <dbReference type="ARBA" id="ARBA00022801"/>
    </source>
</evidence>
<dbReference type="HOGENOM" id="CLU_009736_5_2_4"/>
<dbReference type="GO" id="GO:0008409">
    <property type="term" value="F:5'-3' exonuclease activity"/>
    <property type="evidence" value="ECO:0007669"/>
    <property type="project" value="InterPro"/>
</dbReference>
<keyword evidence="10" id="KW-1185">Reference proteome</keyword>
<dbReference type="GO" id="GO:0006281">
    <property type="term" value="P:DNA repair"/>
    <property type="evidence" value="ECO:0007669"/>
    <property type="project" value="InterPro"/>
</dbReference>
<dbReference type="Gene3D" id="3.90.1640.30">
    <property type="match status" value="1"/>
</dbReference>
<feature type="domain" description="RecJ OB" evidence="8">
    <location>
        <begin position="469"/>
        <end position="564"/>
    </location>
</feature>
<dbReference type="Pfam" id="PF17768">
    <property type="entry name" value="RecJ_OB"/>
    <property type="match status" value="1"/>
</dbReference>
<keyword evidence="3" id="KW-0540">Nuclease</keyword>
<evidence type="ECO:0000259" key="7">
    <source>
        <dbReference type="Pfam" id="PF02272"/>
    </source>
</evidence>
<accession>M1M3N7</accession>
<dbReference type="NCBIfam" id="TIGR00644">
    <property type="entry name" value="recJ"/>
    <property type="match status" value="1"/>
</dbReference>
<dbReference type="STRING" id="1208919.CDSE_0553"/>
<evidence type="ECO:0000259" key="6">
    <source>
        <dbReference type="Pfam" id="PF01368"/>
    </source>
</evidence>
<name>M1M3N7_9PROT</name>
<sequence length="572" mass="64054">MDCLFKLKTRNIEQQHSQKLIENGIHPLLSRLLSSRGIEQLIDIHYEWISLLNPIKLNQIEKASKFLANSIINNKRILIVADYDCDGATACAVGIRGLRSMGGNVDFIVPNRFNNNYGLTPEIIKQACEKSNTKPDIIITVDNGIASVEGVEYAKKIGIDVIITDHHLPGKILPNALAIINPNNQGCNFPSKNLSGVGVIFYLMIHLRSEMRNNGTYNKDTAPKLNELVDLVALGTIADLVKLDKNNRLLVTQGLKRIRLNNTHPGIKALFRISNKNIENATTSDLGFSIAPKINAAGRLSDMSLGIHCLITNDYNEAMKIANKLNEINNERKNIQEKTNLQAIKEINTYRSDLKYSICLANDNWNHGIVGLVSSKLKEKYWKPSIAFAPSNDLELKGSGRSVNGINIKDILDLISKNYPGVIKQFGGHAMAVGLTINKNNFQKFTFAFEEIVKNLTKNNQPEAIIENDGSLEIEFANVETANLLKKQVWGSGFEEPVFIDNFEVISQKLINDKHLKLSIKRNNKIFDAICFDHKEVNYKHIKAVYKLDINVWNGASNLQLVIQLIIPNKNN</sequence>
<dbReference type="Pfam" id="PF02272">
    <property type="entry name" value="DHHA1"/>
    <property type="match status" value="1"/>
</dbReference>
<proteinExistence type="inferred from homology"/>
<dbReference type="eggNOG" id="COG0608">
    <property type="taxonomic scope" value="Bacteria"/>
</dbReference>
<evidence type="ECO:0000256" key="5">
    <source>
        <dbReference type="ARBA" id="ARBA00022839"/>
    </source>
</evidence>
<organism evidence="9 10">
    <name type="scientific">Candidatus Kinetoplastidibacterium desouzai TCC079E</name>
    <dbReference type="NCBI Taxonomy" id="1208919"/>
    <lineage>
        <taxon>Bacteria</taxon>
        <taxon>Pseudomonadati</taxon>
        <taxon>Pseudomonadota</taxon>
        <taxon>Betaproteobacteria</taxon>
        <taxon>Candidatus Kinetoplastidibacterium</taxon>
    </lineage>
</organism>
<feature type="domain" description="DDH" evidence="6">
    <location>
        <begin position="76"/>
        <end position="236"/>
    </location>
</feature>
<dbReference type="InterPro" id="IPR001667">
    <property type="entry name" value="DDH_dom"/>
</dbReference>
<dbReference type="RefSeq" id="WP_015396271.1">
    <property type="nucleotide sequence ID" value="NC_020294.1"/>
</dbReference>
<keyword evidence="5 9" id="KW-0269">Exonuclease</keyword>
<comment type="similarity">
    <text evidence="1">Belongs to the RecJ family.</text>
</comment>
<protein>
    <recommendedName>
        <fullName evidence="2">Single-stranded-DNA-specific exonuclease RecJ</fullName>
    </recommendedName>
</protein>
<dbReference type="PANTHER" id="PTHR30255:SF2">
    <property type="entry name" value="SINGLE-STRANDED-DNA-SPECIFIC EXONUCLEASE RECJ"/>
    <property type="match status" value="1"/>
</dbReference>
<evidence type="ECO:0000256" key="3">
    <source>
        <dbReference type="ARBA" id="ARBA00022722"/>
    </source>
</evidence>
<dbReference type="SUPFAM" id="SSF64182">
    <property type="entry name" value="DHH phosphoesterases"/>
    <property type="match status" value="1"/>
</dbReference>
<dbReference type="PANTHER" id="PTHR30255">
    <property type="entry name" value="SINGLE-STRANDED-DNA-SPECIFIC EXONUCLEASE RECJ"/>
    <property type="match status" value="1"/>
</dbReference>
<dbReference type="KEGG" id="kde:CDSE_0553"/>
<dbReference type="FunFam" id="3.90.1640.30:FF:000001">
    <property type="entry name" value="Single-stranded-DNA-specific exonuclease RecJ"/>
    <property type="match status" value="1"/>
</dbReference>
<dbReference type="InterPro" id="IPR003156">
    <property type="entry name" value="DHHA1_dom"/>
</dbReference>
<dbReference type="GO" id="GO:0006310">
    <property type="term" value="P:DNA recombination"/>
    <property type="evidence" value="ECO:0007669"/>
    <property type="project" value="InterPro"/>
</dbReference>
<dbReference type="PATRIC" id="fig|1208919.3.peg.298"/>
<evidence type="ECO:0000256" key="1">
    <source>
        <dbReference type="ARBA" id="ARBA00005915"/>
    </source>
</evidence>
<dbReference type="GO" id="GO:0003676">
    <property type="term" value="F:nucleic acid binding"/>
    <property type="evidence" value="ECO:0007669"/>
    <property type="project" value="InterPro"/>
</dbReference>
<dbReference type="Gene3D" id="3.10.310.30">
    <property type="match status" value="1"/>
</dbReference>
<reference evidence="9 10" key="1">
    <citation type="journal article" date="2013" name="Genome Biol. Evol.">
        <title>Genome evolution and phylogenomic analysis of candidatus kinetoplastibacterium, the betaproteobacterial endosymbionts of strigomonas and angomonas.</title>
        <authorList>
            <person name="Alves J.M."/>
            <person name="Serrano M.G."/>
            <person name="Maia da Silva F."/>
            <person name="Voegtly L.J."/>
            <person name="Matveyev A.V."/>
            <person name="Teixeira M.M."/>
            <person name="Camargo E.P."/>
            <person name="Buck G.A."/>
        </authorList>
    </citation>
    <scope>NUCLEOTIDE SEQUENCE [LARGE SCALE GENOMIC DNA]</scope>
    <source>
        <strain evidence="9 10">TCC079E</strain>
    </source>
</reference>
<feature type="domain" description="DHHA1" evidence="7">
    <location>
        <begin position="362"/>
        <end position="454"/>
    </location>
</feature>
<dbReference type="InterPro" id="IPR051673">
    <property type="entry name" value="SSDNA_exonuclease_RecJ"/>
</dbReference>
<gene>
    <name evidence="9" type="ORF">CDSE_0553</name>
</gene>
<dbReference type="EMBL" id="CP003803">
    <property type="protein sequence ID" value="AGF46860.1"/>
    <property type="molecule type" value="Genomic_DNA"/>
</dbReference>
<evidence type="ECO:0000313" key="10">
    <source>
        <dbReference type="Proteomes" id="UP000011547"/>
    </source>
</evidence>
<dbReference type="OrthoDB" id="9809852at2"/>
<dbReference type="InterPro" id="IPR038763">
    <property type="entry name" value="DHH_sf"/>
</dbReference>
<evidence type="ECO:0000259" key="8">
    <source>
        <dbReference type="Pfam" id="PF17768"/>
    </source>
</evidence>
<dbReference type="AlphaFoldDB" id="M1M3N7"/>
<dbReference type="Pfam" id="PF01368">
    <property type="entry name" value="DHH"/>
    <property type="match status" value="1"/>
</dbReference>
<keyword evidence="4 9" id="KW-0378">Hydrolase</keyword>
<evidence type="ECO:0000313" key="9">
    <source>
        <dbReference type="EMBL" id="AGF46860.1"/>
    </source>
</evidence>
<dbReference type="InterPro" id="IPR041122">
    <property type="entry name" value="RecJ_OB"/>
</dbReference>